<protein>
    <submittedName>
        <fullName evidence="1">Uncharacterized protein</fullName>
    </submittedName>
</protein>
<dbReference type="RefSeq" id="WP_019440467.1">
    <property type="nucleotide sequence ID" value="NZ_ALOE01000009.1"/>
</dbReference>
<dbReference type="Proteomes" id="UP000327424">
    <property type="component" value="Chromosome"/>
</dbReference>
<evidence type="ECO:0000313" key="1">
    <source>
        <dbReference type="EMBL" id="QFI38145.1"/>
    </source>
</evidence>
<accession>A0A5J6WMU5</accession>
<proteinExistence type="predicted"/>
<dbReference type="AlphaFoldDB" id="A0A5J6WMU5"/>
<gene>
    <name evidence="1" type="ORF">FR932_09965</name>
</gene>
<dbReference type="EMBL" id="CP044399">
    <property type="protein sequence ID" value="QFI38145.1"/>
    <property type="molecule type" value="Genomic_DNA"/>
</dbReference>
<organism evidence="1 2">
    <name type="scientific">Moritella marina ATCC 15381</name>
    <dbReference type="NCBI Taxonomy" id="1202962"/>
    <lineage>
        <taxon>Bacteria</taxon>
        <taxon>Pseudomonadati</taxon>
        <taxon>Pseudomonadota</taxon>
        <taxon>Gammaproteobacteria</taxon>
        <taxon>Alteromonadales</taxon>
        <taxon>Moritellaceae</taxon>
        <taxon>Moritella</taxon>
    </lineage>
</organism>
<dbReference type="OrthoDB" id="2819873at2"/>
<evidence type="ECO:0000313" key="2">
    <source>
        <dbReference type="Proteomes" id="UP000327424"/>
    </source>
</evidence>
<name>A0A5J6WMU5_MORMI</name>
<sequence>MPIDHTFRPLLNTPSQIYLNRGLNDVELLQPTEGVGCFLAIQTANELHKSVSLKPQNLETSWNDNIRFVAQNGLGDAPLACYPIYIITVGDKADEKLVYIGKTSSSNNRFISGHKAISLLHHPKYDGLTKRLYQCSVIFIKDGKHLPIELIQPYEFANNVLSSFEANLIYITQPELNCQHKKSEPLFLYSQVHVQNICGETDFWQDKFIV</sequence>
<reference evidence="1 2" key="1">
    <citation type="submission" date="2019-09" db="EMBL/GenBank/DDBJ databases">
        <title>Hybrid Assembly of the complete Genome of the Deep-Sea Bacterium Moritella marina from long Nanopore and Illumina reads.</title>
        <authorList>
            <person name="Magin S."/>
            <person name="Georgoulis A."/>
            <person name="Papadimitriou K."/>
            <person name="Iliakis G."/>
            <person name="Vorgias C.E."/>
        </authorList>
    </citation>
    <scope>NUCLEOTIDE SEQUENCE [LARGE SCALE GENOMIC DNA]</scope>
    <source>
        <strain evidence="1 2">MP-1</strain>
    </source>
</reference>
<dbReference type="KEGG" id="mmaa:FR932_09965"/>
<keyword evidence="2" id="KW-1185">Reference proteome</keyword>